<organism evidence="1 2">
    <name type="scientific">Cupriavidus campinensis</name>
    <dbReference type="NCBI Taxonomy" id="151783"/>
    <lineage>
        <taxon>Bacteria</taxon>
        <taxon>Pseudomonadati</taxon>
        <taxon>Pseudomonadota</taxon>
        <taxon>Betaproteobacteria</taxon>
        <taxon>Burkholderiales</taxon>
        <taxon>Burkholderiaceae</taxon>
        <taxon>Cupriavidus</taxon>
    </lineage>
</organism>
<dbReference type="AlphaFoldDB" id="A0AAE9L105"/>
<name>A0AAE9L105_9BURK</name>
<dbReference type="EMBL" id="CP097330">
    <property type="protein sequence ID" value="URF02804.1"/>
    <property type="molecule type" value="Genomic_DNA"/>
</dbReference>
<reference evidence="1" key="1">
    <citation type="journal article" date="2022" name="Microbiol. Resour. Announc.">
        <title>Genome Sequence of Cupriavidus campinensis Strain G5, a Member of a Bacterial Consortium Capable of Polyethylene Degradation.</title>
        <authorList>
            <person name="Schneider B."/>
            <person name="Pfeiffer F."/>
            <person name="Dyall-Smith M."/>
            <person name="Kunte H.J."/>
        </authorList>
    </citation>
    <scope>NUCLEOTIDE SEQUENCE</scope>
    <source>
        <strain evidence="1">G5</strain>
    </source>
</reference>
<evidence type="ECO:0000313" key="1">
    <source>
        <dbReference type="EMBL" id="URF02804.1"/>
    </source>
</evidence>
<sequence length="208" mass="22929">MAIEISVRADVKAFQRSLDDFARKQMPFATAQALNAVALKVRDAERDNMVKRLDRPTPFTLNSVAIQRATKASLQATVFVKDIAARYLEPYELGGVNKLDGRALIKPVAQRLNQYGNLPRNTVRRLAARKNVVVGKIKTKAGTVDGVWQRTKAVRGKRAGLQLLVKFEDAHRTQAVLGYRTLAAKTVAASFGRELNAAFAKALASARR</sequence>
<evidence type="ECO:0000313" key="2">
    <source>
        <dbReference type="Proteomes" id="UP001056132"/>
    </source>
</evidence>
<dbReference type="Proteomes" id="UP001056132">
    <property type="component" value="Chromosome 1"/>
</dbReference>
<gene>
    <name evidence="1" type="ORF">M5D45_09485</name>
</gene>
<reference evidence="1" key="2">
    <citation type="submission" date="2022-05" db="EMBL/GenBank/DDBJ databases">
        <authorList>
            <person name="Kunte H.-J."/>
        </authorList>
    </citation>
    <scope>NUCLEOTIDE SEQUENCE</scope>
    <source>
        <strain evidence="1">G5</strain>
    </source>
</reference>
<dbReference type="KEGG" id="ccam:M5D45_09485"/>
<protein>
    <submittedName>
        <fullName evidence="1">Uncharacterized protein</fullName>
    </submittedName>
</protein>
<dbReference type="RefSeq" id="WP_250024535.1">
    <property type="nucleotide sequence ID" value="NZ_CP097330.1"/>
</dbReference>
<proteinExistence type="predicted"/>
<accession>A0AAE9L105</accession>